<organism evidence="2 3">
    <name type="scientific">Mucilaginibacter xinganensis</name>
    <dbReference type="NCBI Taxonomy" id="1234841"/>
    <lineage>
        <taxon>Bacteria</taxon>
        <taxon>Pseudomonadati</taxon>
        <taxon>Bacteroidota</taxon>
        <taxon>Sphingobacteriia</taxon>
        <taxon>Sphingobacteriales</taxon>
        <taxon>Sphingobacteriaceae</taxon>
        <taxon>Mucilaginibacter</taxon>
    </lineage>
</organism>
<evidence type="ECO:0008006" key="4">
    <source>
        <dbReference type="Google" id="ProtNLM"/>
    </source>
</evidence>
<gene>
    <name evidence="2" type="ORF">MuYL_3758</name>
</gene>
<dbReference type="Pfam" id="PF12650">
    <property type="entry name" value="DUF3784"/>
    <property type="match status" value="1"/>
</dbReference>
<dbReference type="KEGG" id="muc:MuYL_3758"/>
<proteinExistence type="predicted"/>
<evidence type="ECO:0000313" key="2">
    <source>
        <dbReference type="EMBL" id="ASU35643.1"/>
    </source>
</evidence>
<evidence type="ECO:0000313" key="3">
    <source>
        <dbReference type="Proteomes" id="UP000215002"/>
    </source>
</evidence>
<feature type="transmembrane region" description="Helical" evidence="1">
    <location>
        <begin position="82"/>
        <end position="101"/>
    </location>
</feature>
<keyword evidence="3" id="KW-1185">Reference proteome</keyword>
<name>A0A223P0J2_9SPHI</name>
<accession>A0A223P0J2</accession>
<dbReference type="Proteomes" id="UP000215002">
    <property type="component" value="Chromosome"/>
</dbReference>
<evidence type="ECO:0000256" key="1">
    <source>
        <dbReference type="SAM" id="Phobius"/>
    </source>
</evidence>
<protein>
    <recommendedName>
        <fullName evidence="4">DUF3784 domain-containing protein</fullName>
    </recommendedName>
</protein>
<dbReference type="InterPro" id="IPR017259">
    <property type="entry name" value="UCP037672"/>
</dbReference>
<dbReference type="EMBL" id="CP022743">
    <property type="protein sequence ID" value="ASU35643.1"/>
    <property type="molecule type" value="Genomic_DNA"/>
</dbReference>
<keyword evidence="1" id="KW-0472">Membrane</keyword>
<dbReference type="AlphaFoldDB" id="A0A223P0J2"/>
<feature type="transmembrane region" description="Helical" evidence="1">
    <location>
        <begin position="53"/>
        <end position="76"/>
    </location>
</feature>
<reference evidence="2 3" key="1">
    <citation type="submission" date="2017-08" db="EMBL/GenBank/DDBJ databases">
        <title>Complete genome sequence of Mucilaginibacter sp. strain BJC16-A31.</title>
        <authorList>
            <consortium name="Henan University of Science and Technology"/>
            <person name="You X."/>
        </authorList>
    </citation>
    <scope>NUCLEOTIDE SEQUENCE [LARGE SCALE GENOMIC DNA]</scope>
    <source>
        <strain evidence="2 3">BJC16-A31</strain>
    </source>
</reference>
<keyword evidence="1" id="KW-1133">Transmembrane helix</keyword>
<sequence length="116" mass="12973">MPYLTKTIIMGEFTVFSIVGLIIIFLSYLIKYKKQAHLISGYNEDEVIDKDGFCNWIGGVLMWPGISAIVAGALLWKFPTMEMTIVLAFALITIVTTIFAVTGGKKYKKKAEVFEP</sequence>
<feature type="transmembrane region" description="Helical" evidence="1">
    <location>
        <begin position="13"/>
        <end position="32"/>
    </location>
</feature>
<keyword evidence="1" id="KW-0812">Transmembrane</keyword>